<protein>
    <recommendedName>
        <fullName evidence="9">RNA polymerase sigma-70 factor</fullName>
    </recommendedName>
</protein>
<reference evidence="7" key="1">
    <citation type="submission" date="2021-04" db="EMBL/GenBank/DDBJ databases">
        <authorList>
            <person name="Rodrigo-Torres L."/>
            <person name="Arahal R. D."/>
            <person name="Lucena T."/>
        </authorList>
    </citation>
    <scope>NUCLEOTIDE SEQUENCE</scope>
    <source>
        <strain evidence="7">CECT 9275</strain>
    </source>
</reference>
<feature type="domain" description="RNA polymerase sigma-70 region 2" evidence="5">
    <location>
        <begin position="65"/>
        <end position="128"/>
    </location>
</feature>
<dbReference type="InterPro" id="IPR013324">
    <property type="entry name" value="RNA_pol_sigma_r3/r4-like"/>
</dbReference>
<dbReference type="NCBIfam" id="TIGR02985">
    <property type="entry name" value="Sig70_bacteroi1"/>
    <property type="match status" value="1"/>
</dbReference>
<dbReference type="EMBL" id="CAJRAF010000002">
    <property type="protein sequence ID" value="CAG5004808.1"/>
    <property type="molecule type" value="Genomic_DNA"/>
</dbReference>
<dbReference type="PANTHER" id="PTHR43133">
    <property type="entry name" value="RNA POLYMERASE ECF-TYPE SIGMA FACTO"/>
    <property type="match status" value="1"/>
</dbReference>
<comment type="similarity">
    <text evidence="1">Belongs to the sigma-70 factor family. ECF subfamily.</text>
</comment>
<dbReference type="Gene3D" id="1.10.10.10">
    <property type="entry name" value="Winged helix-like DNA-binding domain superfamily/Winged helix DNA-binding domain"/>
    <property type="match status" value="1"/>
</dbReference>
<evidence type="ECO:0000256" key="3">
    <source>
        <dbReference type="ARBA" id="ARBA00023082"/>
    </source>
</evidence>
<dbReference type="GO" id="GO:0016987">
    <property type="term" value="F:sigma factor activity"/>
    <property type="evidence" value="ECO:0007669"/>
    <property type="project" value="UniProtKB-KW"/>
</dbReference>
<keyword evidence="4" id="KW-0804">Transcription</keyword>
<dbReference type="PANTHER" id="PTHR43133:SF46">
    <property type="entry name" value="RNA POLYMERASE SIGMA-70 FACTOR ECF SUBFAMILY"/>
    <property type="match status" value="1"/>
</dbReference>
<organism evidence="7 8">
    <name type="scientific">Dyadobacter helix</name>
    <dbReference type="NCBI Taxonomy" id="2822344"/>
    <lineage>
        <taxon>Bacteria</taxon>
        <taxon>Pseudomonadati</taxon>
        <taxon>Bacteroidota</taxon>
        <taxon>Cytophagia</taxon>
        <taxon>Cytophagales</taxon>
        <taxon>Spirosomataceae</taxon>
        <taxon>Dyadobacter</taxon>
    </lineage>
</organism>
<dbReference type="Gene3D" id="1.10.1740.10">
    <property type="match status" value="1"/>
</dbReference>
<comment type="caution">
    <text evidence="7">The sequence shown here is derived from an EMBL/GenBank/DDBJ whole genome shotgun (WGS) entry which is preliminary data.</text>
</comment>
<keyword evidence="2" id="KW-0805">Transcription regulation</keyword>
<dbReference type="Proteomes" id="UP000680038">
    <property type="component" value="Unassembled WGS sequence"/>
</dbReference>
<evidence type="ECO:0000313" key="7">
    <source>
        <dbReference type="EMBL" id="CAG5004808.1"/>
    </source>
</evidence>
<dbReference type="AlphaFoldDB" id="A0A916JE06"/>
<dbReference type="InterPro" id="IPR007627">
    <property type="entry name" value="RNA_pol_sigma70_r2"/>
</dbReference>
<name>A0A916JE06_9BACT</name>
<dbReference type="Pfam" id="PF08281">
    <property type="entry name" value="Sigma70_r4_2"/>
    <property type="match status" value="1"/>
</dbReference>
<dbReference type="InterPro" id="IPR039425">
    <property type="entry name" value="RNA_pol_sigma-70-like"/>
</dbReference>
<accession>A0A916JE06</accession>
<dbReference type="SUPFAM" id="SSF88659">
    <property type="entry name" value="Sigma3 and sigma4 domains of RNA polymerase sigma factors"/>
    <property type="match status" value="1"/>
</dbReference>
<evidence type="ECO:0000256" key="4">
    <source>
        <dbReference type="ARBA" id="ARBA00023163"/>
    </source>
</evidence>
<dbReference type="SUPFAM" id="SSF88946">
    <property type="entry name" value="Sigma2 domain of RNA polymerase sigma factors"/>
    <property type="match status" value="1"/>
</dbReference>
<dbReference type="GO" id="GO:0006352">
    <property type="term" value="P:DNA-templated transcription initiation"/>
    <property type="evidence" value="ECO:0007669"/>
    <property type="project" value="InterPro"/>
</dbReference>
<evidence type="ECO:0008006" key="9">
    <source>
        <dbReference type="Google" id="ProtNLM"/>
    </source>
</evidence>
<gene>
    <name evidence="7" type="ORF">DYBT9275_03452</name>
</gene>
<proteinExistence type="inferred from homology"/>
<evidence type="ECO:0000256" key="1">
    <source>
        <dbReference type="ARBA" id="ARBA00010641"/>
    </source>
</evidence>
<dbReference type="InterPro" id="IPR014284">
    <property type="entry name" value="RNA_pol_sigma-70_dom"/>
</dbReference>
<dbReference type="InterPro" id="IPR013249">
    <property type="entry name" value="RNA_pol_sigma70_r4_t2"/>
</dbReference>
<evidence type="ECO:0000313" key="8">
    <source>
        <dbReference type="Proteomes" id="UP000680038"/>
    </source>
</evidence>
<dbReference type="Pfam" id="PF04542">
    <property type="entry name" value="Sigma70_r2"/>
    <property type="match status" value="1"/>
</dbReference>
<evidence type="ECO:0000259" key="6">
    <source>
        <dbReference type="Pfam" id="PF08281"/>
    </source>
</evidence>
<dbReference type="InterPro" id="IPR013325">
    <property type="entry name" value="RNA_pol_sigma_r2"/>
</dbReference>
<evidence type="ECO:0000259" key="5">
    <source>
        <dbReference type="Pfam" id="PF04542"/>
    </source>
</evidence>
<dbReference type="GO" id="GO:0003677">
    <property type="term" value="F:DNA binding"/>
    <property type="evidence" value="ECO:0007669"/>
    <property type="project" value="InterPro"/>
</dbReference>
<feature type="domain" description="RNA polymerase sigma factor 70 region 4 type 2" evidence="6">
    <location>
        <begin position="161"/>
        <end position="211"/>
    </location>
</feature>
<evidence type="ECO:0000256" key="2">
    <source>
        <dbReference type="ARBA" id="ARBA00023015"/>
    </source>
</evidence>
<dbReference type="InterPro" id="IPR036388">
    <property type="entry name" value="WH-like_DNA-bd_sf"/>
</dbReference>
<keyword evidence="3" id="KW-0731">Sigma factor</keyword>
<dbReference type="CDD" id="cd06171">
    <property type="entry name" value="Sigma70_r4"/>
    <property type="match status" value="1"/>
</dbReference>
<dbReference type="InterPro" id="IPR014327">
    <property type="entry name" value="RNA_pol_sigma70_bacteroid"/>
</dbReference>
<dbReference type="NCBIfam" id="TIGR02937">
    <property type="entry name" value="sigma70-ECF"/>
    <property type="match status" value="1"/>
</dbReference>
<sequence>MRLRLSWIKTIKTVTATAFVQPAIIFERDFILLQKKQKHKSVHATDPEIVQAIRRGDEPAFERVFRTYYERLCHYAGSLLKDEDEAEEVVQTVFLTIWEKREDLEITLSLKSYLYRAVHNHCLNRFKHTSVREAHREYTHHFVPQSYESVTEAIYADELQQRIESAVSELPEQCQLAFRMSRFEELKYQEIADQLGISIKTVENQIGKALRILRTALADYLPSLLALIYFFVEQLILLIP</sequence>
<keyword evidence="8" id="KW-1185">Reference proteome</keyword>